<keyword evidence="2" id="KW-0413">Isomerase</keyword>
<dbReference type="Proteomes" id="UP000010467">
    <property type="component" value="Chromosome"/>
</dbReference>
<dbReference type="EMBL" id="CP003382">
    <property type="protein sequence ID" value="AFZ68078.1"/>
    <property type="molecule type" value="Genomic_DNA"/>
</dbReference>
<accession>L0A2F6</accession>
<organism evidence="2 3">
    <name type="scientific">Deinococcus peraridilitoris (strain DSM 19664 / LMG 22246 / CIP 109416 / KR-200)</name>
    <dbReference type="NCBI Taxonomy" id="937777"/>
    <lineage>
        <taxon>Bacteria</taxon>
        <taxon>Thermotogati</taxon>
        <taxon>Deinococcota</taxon>
        <taxon>Deinococci</taxon>
        <taxon>Deinococcales</taxon>
        <taxon>Deinococcaceae</taxon>
        <taxon>Deinococcus</taxon>
    </lineage>
</organism>
<dbReference type="InterPro" id="IPR014710">
    <property type="entry name" value="RmlC-like_jellyroll"/>
</dbReference>
<dbReference type="InterPro" id="IPR052044">
    <property type="entry name" value="PKS_Associated_Protein"/>
</dbReference>
<keyword evidence="3" id="KW-1185">Reference proteome</keyword>
<dbReference type="InterPro" id="IPR013096">
    <property type="entry name" value="Cupin_2"/>
</dbReference>
<dbReference type="SUPFAM" id="SSF51182">
    <property type="entry name" value="RmlC-like cupins"/>
    <property type="match status" value="1"/>
</dbReference>
<sequence length="126" mass="14520">MEPLRKVSLAEKFALFDDAWNPRVVGAWDGQQVKLAKFRGEFIWHHHEHEDEVFFVVRGAVRMGLRDPEERDMLLQEGELLIVPRGVEHKPAAEGEEAWVMMLESAGTLNTGNVRGERTRDTLERI</sequence>
<dbReference type="CDD" id="cd02226">
    <property type="entry name" value="cupin_YdbB-like"/>
    <property type="match status" value="1"/>
</dbReference>
<evidence type="ECO:0000259" key="1">
    <source>
        <dbReference type="Pfam" id="PF07883"/>
    </source>
</evidence>
<name>L0A2F6_DEIPD</name>
<evidence type="ECO:0000313" key="2">
    <source>
        <dbReference type="EMBL" id="AFZ68078.1"/>
    </source>
</evidence>
<dbReference type="RefSeq" id="WP_015236380.1">
    <property type="nucleotide sequence ID" value="NC_019793.1"/>
</dbReference>
<dbReference type="AlphaFoldDB" id="L0A2F6"/>
<dbReference type="InterPro" id="IPR011051">
    <property type="entry name" value="RmlC_Cupin_sf"/>
</dbReference>
<proteinExistence type="predicted"/>
<dbReference type="Gene3D" id="2.60.120.10">
    <property type="entry name" value="Jelly Rolls"/>
    <property type="match status" value="1"/>
</dbReference>
<dbReference type="GO" id="GO:0016853">
    <property type="term" value="F:isomerase activity"/>
    <property type="evidence" value="ECO:0007669"/>
    <property type="project" value="UniProtKB-KW"/>
</dbReference>
<reference evidence="3" key="1">
    <citation type="submission" date="2012-03" db="EMBL/GenBank/DDBJ databases">
        <title>Complete sequence of chromosome of Deinococcus peraridilitoris DSM 19664.</title>
        <authorList>
            <person name="Lucas S."/>
            <person name="Copeland A."/>
            <person name="Lapidus A."/>
            <person name="Glavina del Rio T."/>
            <person name="Dalin E."/>
            <person name="Tice H."/>
            <person name="Bruce D."/>
            <person name="Goodwin L."/>
            <person name="Pitluck S."/>
            <person name="Peters L."/>
            <person name="Mikhailova N."/>
            <person name="Lu M."/>
            <person name="Kyrpides N."/>
            <person name="Mavromatis K."/>
            <person name="Ivanova N."/>
            <person name="Brettin T."/>
            <person name="Detter J.C."/>
            <person name="Han C."/>
            <person name="Larimer F."/>
            <person name="Land M."/>
            <person name="Hauser L."/>
            <person name="Markowitz V."/>
            <person name="Cheng J.-F."/>
            <person name="Hugenholtz P."/>
            <person name="Woyke T."/>
            <person name="Wu D."/>
            <person name="Pukall R."/>
            <person name="Steenblock K."/>
            <person name="Brambilla E."/>
            <person name="Klenk H.-P."/>
            <person name="Eisen J.A."/>
        </authorList>
    </citation>
    <scope>NUCLEOTIDE SEQUENCE [LARGE SCALE GENOMIC DNA]</scope>
    <source>
        <strain evidence="3">DSM 19664 / LMG 22246 / CIP 109416 / KR-200</strain>
    </source>
</reference>
<dbReference type="eggNOG" id="COG0662">
    <property type="taxonomic scope" value="Bacteria"/>
</dbReference>
<protein>
    <submittedName>
        <fullName evidence="2">Mannose-6-phosphate isomerase</fullName>
    </submittedName>
</protein>
<dbReference type="STRING" id="937777.Deipe_2613"/>
<gene>
    <name evidence="2" type="ordered locus">Deipe_2613</name>
</gene>
<dbReference type="HOGENOM" id="CLU_131430_1_0_0"/>
<evidence type="ECO:0000313" key="3">
    <source>
        <dbReference type="Proteomes" id="UP000010467"/>
    </source>
</evidence>
<dbReference type="PATRIC" id="fig|937777.3.peg.2622"/>
<dbReference type="Pfam" id="PF07883">
    <property type="entry name" value="Cupin_2"/>
    <property type="match status" value="1"/>
</dbReference>
<feature type="domain" description="Cupin type-2" evidence="1">
    <location>
        <begin position="41"/>
        <end position="101"/>
    </location>
</feature>
<dbReference type="PANTHER" id="PTHR36114:SF1">
    <property type="entry name" value="16.7 KDA PROTEIN IN WHIE LOCUS"/>
    <property type="match status" value="1"/>
</dbReference>
<dbReference type="OrthoDB" id="9794183at2"/>
<dbReference type="KEGG" id="dpd:Deipe_2613"/>
<dbReference type="PANTHER" id="PTHR36114">
    <property type="entry name" value="16.7 KDA PROTEIN IN WHIE LOCUS"/>
    <property type="match status" value="1"/>
</dbReference>